<dbReference type="InterPro" id="IPR036397">
    <property type="entry name" value="RNaseH_sf"/>
</dbReference>
<keyword evidence="5" id="KW-0378">Hydrolase</keyword>
<evidence type="ECO:0000256" key="5">
    <source>
        <dbReference type="ARBA" id="ARBA00022801"/>
    </source>
</evidence>
<dbReference type="EMBL" id="SDMP01000008">
    <property type="protein sequence ID" value="RYR42452.1"/>
    <property type="molecule type" value="Genomic_DNA"/>
</dbReference>
<evidence type="ECO:0000259" key="9">
    <source>
        <dbReference type="PROSITE" id="PS50157"/>
    </source>
</evidence>
<dbReference type="SUPFAM" id="SSF53098">
    <property type="entry name" value="Ribonuclease H-like"/>
    <property type="match status" value="1"/>
</dbReference>
<evidence type="ECO:0000256" key="8">
    <source>
        <dbReference type="PROSITE-ProRule" id="PRU00042"/>
    </source>
</evidence>
<evidence type="ECO:0000256" key="3">
    <source>
        <dbReference type="ARBA" id="ARBA00016937"/>
    </source>
</evidence>
<accession>A0A445BUX8</accession>
<keyword evidence="4" id="KW-0540">Nuclease</keyword>
<dbReference type="InterPro" id="IPR013087">
    <property type="entry name" value="Znf_C2H2_type"/>
</dbReference>
<dbReference type="InterPro" id="IPR047021">
    <property type="entry name" value="REXO1/3/4-like"/>
</dbReference>
<keyword evidence="7" id="KW-0539">Nucleus</keyword>
<dbReference type="GO" id="GO:0003676">
    <property type="term" value="F:nucleic acid binding"/>
    <property type="evidence" value="ECO:0007669"/>
    <property type="project" value="InterPro"/>
</dbReference>
<evidence type="ECO:0000256" key="6">
    <source>
        <dbReference type="ARBA" id="ARBA00022839"/>
    </source>
</evidence>
<reference evidence="10 11" key="1">
    <citation type="submission" date="2019-01" db="EMBL/GenBank/DDBJ databases">
        <title>Sequencing of cultivated peanut Arachis hypogaea provides insights into genome evolution and oil improvement.</title>
        <authorList>
            <person name="Chen X."/>
        </authorList>
    </citation>
    <scope>NUCLEOTIDE SEQUENCE [LARGE SCALE GENOMIC DNA]</scope>
    <source>
        <strain evidence="11">cv. Fuhuasheng</strain>
        <tissue evidence="10">Leaves</tissue>
    </source>
</reference>
<dbReference type="PANTHER" id="PTHR12801">
    <property type="entry name" value="RNA EXONUCLEASE REXO1 / RECO3 FAMILY MEMBER-RELATED"/>
    <property type="match status" value="1"/>
</dbReference>
<protein>
    <recommendedName>
        <fullName evidence="3">RNA exonuclease 4</fullName>
    </recommendedName>
</protein>
<dbReference type="STRING" id="3818.A0A445BUX8"/>
<evidence type="ECO:0000313" key="11">
    <source>
        <dbReference type="Proteomes" id="UP000289738"/>
    </source>
</evidence>
<sequence length="387" mass="43793">MDSEADPPETENPPKRHKCSACYKQYKKKEHLIEHMKISYHSLHQPRCGVCQKHCKSFESLREHLTGPLPKGLCSTIFSQQGCQLCLSLFDSAVSLREHLETCRLSSPAPMGTDAMPYISSQIDNLDSCDENGPGGRPRAIAMDCEMVGGGSDGSLEICARVCLVDEDENLIFHTYVQPIIPVTNYRYDITGLTEENLRNAMPLKEVQEKVLQILYNGESTGKVLDGGKARLLVGHDLEHDFDCLKLNYPKHLLRDTAKYRPLMKTNLVSHSLKYLTRTYLGQVNFFLEFLSALIVSSSAFCFLYDIQSGAHDPYEDCISVMRLYKRIRGQIHKEEGYGTLTSNNNIGESDCWQSEKVSNLTPDELYAMSRSDYRCWCLDLRPNLAP</sequence>
<comment type="caution">
    <text evidence="10">The sequence shown here is derived from an EMBL/GenBank/DDBJ whole genome shotgun (WGS) entry which is preliminary data.</text>
</comment>
<proteinExistence type="inferred from homology"/>
<dbReference type="Gene3D" id="3.30.420.10">
    <property type="entry name" value="Ribonuclease H-like superfamily/Ribonuclease H"/>
    <property type="match status" value="1"/>
</dbReference>
<dbReference type="GO" id="GO:0006364">
    <property type="term" value="P:rRNA processing"/>
    <property type="evidence" value="ECO:0007669"/>
    <property type="project" value="InterPro"/>
</dbReference>
<gene>
    <name evidence="10" type="ORF">Ahy_A08g038939</name>
</gene>
<dbReference type="PROSITE" id="PS00028">
    <property type="entry name" value="ZINC_FINGER_C2H2_1"/>
    <property type="match status" value="1"/>
</dbReference>
<dbReference type="GO" id="GO:0005634">
    <property type="term" value="C:nucleus"/>
    <property type="evidence" value="ECO:0007669"/>
    <property type="project" value="UniProtKB-SubCell"/>
</dbReference>
<comment type="subcellular location">
    <subcellularLocation>
        <location evidence="1">Nucleus</location>
    </subcellularLocation>
</comment>
<feature type="domain" description="C2H2-type" evidence="9">
    <location>
        <begin position="17"/>
        <end position="46"/>
    </location>
</feature>
<evidence type="ECO:0000256" key="7">
    <source>
        <dbReference type="ARBA" id="ARBA00023242"/>
    </source>
</evidence>
<keyword evidence="11" id="KW-1185">Reference proteome</keyword>
<evidence type="ECO:0000313" key="10">
    <source>
        <dbReference type="EMBL" id="RYR42452.1"/>
    </source>
</evidence>
<dbReference type="GO" id="GO:0008270">
    <property type="term" value="F:zinc ion binding"/>
    <property type="evidence" value="ECO:0007669"/>
    <property type="project" value="UniProtKB-KW"/>
</dbReference>
<dbReference type="GO" id="GO:0008408">
    <property type="term" value="F:3'-5' exonuclease activity"/>
    <property type="evidence" value="ECO:0007669"/>
    <property type="project" value="InterPro"/>
</dbReference>
<organism evidence="10 11">
    <name type="scientific">Arachis hypogaea</name>
    <name type="common">Peanut</name>
    <dbReference type="NCBI Taxonomy" id="3818"/>
    <lineage>
        <taxon>Eukaryota</taxon>
        <taxon>Viridiplantae</taxon>
        <taxon>Streptophyta</taxon>
        <taxon>Embryophyta</taxon>
        <taxon>Tracheophyta</taxon>
        <taxon>Spermatophyta</taxon>
        <taxon>Magnoliopsida</taxon>
        <taxon>eudicotyledons</taxon>
        <taxon>Gunneridae</taxon>
        <taxon>Pentapetalae</taxon>
        <taxon>rosids</taxon>
        <taxon>fabids</taxon>
        <taxon>Fabales</taxon>
        <taxon>Fabaceae</taxon>
        <taxon>Papilionoideae</taxon>
        <taxon>50 kb inversion clade</taxon>
        <taxon>dalbergioids sensu lato</taxon>
        <taxon>Dalbergieae</taxon>
        <taxon>Pterocarpus clade</taxon>
        <taxon>Arachis</taxon>
    </lineage>
</organism>
<comment type="similarity">
    <text evidence="2">Belongs to the REXO4 family.</text>
</comment>
<dbReference type="PROSITE" id="PS50157">
    <property type="entry name" value="ZINC_FINGER_C2H2_2"/>
    <property type="match status" value="1"/>
</dbReference>
<keyword evidence="8" id="KW-0863">Zinc-finger</keyword>
<keyword evidence="6" id="KW-0269">Exonuclease</keyword>
<evidence type="ECO:0000256" key="1">
    <source>
        <dbReference type="ARBA" id="ARBA00004123"/>
    </source>
</evidence>
<dbReference type="PANTHER" id="PTHR12801:SF123">
    <property type="entry name" value="RNA EXONUCLEASE 4"/>
    <property type="match status" value="1"/>
</dbReference>
<dbReference type="InterPro" id="IPR013520">
    <property type="entry name" value="Ribonucl_H"/>
</dbReference>
<dbReference type="SMART" id="SM00479">
    <property type="entry name" value="EXOIII"/>
    <property type="match status" value="1"/>
</dbReference>
<name>A0A445BUX8_ARAHY</name>
<dbReference type="InterPro" id="IPR037431">
    <property type="entry name" value="REX4_DEDDh_dom"/>
</dbReference>
<dbReference type="AlphaFoldDB" id="A0A445BUX8"/>
<keyword evidence="8" id="KW-0479">Metal-binding</keyword>
<evidence type="ECO:0000256" key="2">
    <source>
        <dbReference type="ARBA" id="ARBA00010489"/>
    </source>
</evidence>
<dbReference type="Pfam" id="PF00929">
    <property type="entry name" value="RNase_T"/>
    <property type="match status" value="1"/>
</dbReference>
<keyword evidence="8" id="KW-0862">Zinc</keyword>
<evidence type="ECO:0000256" key="4">
    <source>
        <dbReference type="ARBA" id="ARBA00022722"/>
    </source>
</evidence>
<dbReference type="InterPro" id="IPR012337">
    <property type="entry name" value="RNaseH-like_sf"/>
</dbReference>
<dbReference type="Gene3D" id="3.30.160.60">
    <property type="entry name" value="Classic Zinc Finger"/>
    <property type="match status" value="1"/>
</dbReference>
<dbReference type="Proteomes" id="UP000289738">
    <property type="component" value="Chromosome A08"/>
</dbReference>
<dbReference type="CDD" id="cd06144">
    <property type="entry name" value="REX4_like"/>
    <property type="match status" value="1"/>
</dbReference>